<comment type="subcellular location">
    <subcellularLocation>
        <location evidence="1">Secreted</location>
    </subcellularLocation>
</comment>
<dbReference type="GO" id="GO:0005615">
    <property type="term" value="C:extracellular space"/>
    <property type="evidence" value="ECO:0007669"/>
    <property type="project" value="TreeGrafter"/>
</dbReference>
<reference evidence="12" key="1">
    <citation type="submission" date="2020-12" db="UniProtKB">
        <authorList>
            <consortium name="WormBaseParasite"/>
        </authorList>
    </citation>
    <scope>IDENTIFICATION</scope>
    <source>
        <strain evidence="12">MHco3</strain>
    </source>
</reference>
<dbReference type="InterPro" id="IPR001839">
    <property type="entry name" value="TGF-b_C"/>
</dbReference>
<evidence type="ECO:0000256" key="7">
    <source>
        <dbReference type="ARBA" id="ARBA00023180"/>
    </source>
</evidence>
<keyword evidence="6" id="KW-1015">Disulfide bond</keyword>
<dbReference type="SMART" id="SM00204">
    <property type="entry name" value="TGFB"/>
    <property type="match status" value="1"/>
</dbReference>
<feature type="chain" id="PRO_5029724122" evidence="9">
    <location>
        <begin position="22"/>
        <end position="379"/>
    </location>
</feature>
<dbReference type="Pfam" id="PF00688">
    <property type="entry name" value="TGFb_propeptide"/>
    <property type="match status" value="1"/>
</dbReference>
<name>A0A7I4YUJ4_HAECO</name>
<keyword evidence="4 9" id="KW-0732">Signal</keyword>
<dbReference type="PROSITE" id="PS00250">
    <property type="entry name" value="TGF_BETA_1"/>
    <property type="match status" value="1"/>
</dbReference>
<evidence type="ECO:0000313" key="12">
    <source>
        <dbReference type="WBParaSite" id="HCON_00145580-00001"/>
    </source>
</evidence>
<evidence type="ECO:0000259" key="10">
    <source>
        <dbReference type="PROSITE" id="PS51362"/>
    </source>
</evidence>
<dbReference type="GO" id="GO:0008083">
    <property type="term" value="F:growth factor activity"/>
    <property type="evidence" value="ECO:0007669"/>
    <property type="project" value="UniProtKB-KW"/>
</dbReference>
<proteinExistence type="inferred from homology"/>
<evidence type="ECO:0000256" key="2">
    <source>
        <dbReference type="ARBA" id="ARBA00006656"/>
    </source>
</evidence>
<evidence type="ECO:0000313" key="11">
    <source>
        <dbReference type="Proteomes" id="UP000025227"/>
    </source>
</evidence>
<keyword evidence="7" id="KW-0325">Glycoprotein</keyword>
<dbReference type="Gene3D" id="2.10.90.10">
    <property type="entry name" value="Cystine-knot cytokines"/>
    <property type="match status" value="1"/>
</dbReference>
<evidence type="ECO:0000256" key="9">
    <source>
        <dbReference type="SAM" id="SignalP"/>
    </source>
</evidence>
<keyword evidence="3" id="KW-0964">Secreted</keyword>
<accession>A0A7I4YUJ4</accession>
<evidence type="ECO:0000256" key="1">
    <source>
        <dbReference type="ARBA" id="ARBA00004613"/>
    </source>
</evidence>
<protein>
    <submittedName>
        <fullName evidence="12">TGF_BETA_2 domain-containing protein</fullName>
    </submittedName>
</protein>
<evidence type="ECO:0000256" key="3">
    <source>
        <dbReference type="ARBA" id="ARBA00022525"/>
    </source>
</evidence>
<dbReference type="CDD" id="cd13761">
    <property type="entry name" value="TGF_beta_BMP5_like"/>
    <property type="match status" value="1"/>
</dbReference>
<dbReference type="OMA" id="RIVSHMA"/>
<dbReference type="InterPro" id="IPR001111">
    <property type="entry name" value="TGF-b_propeptide"/>
</dbReference>
<dbReference type="InterPro" id="IPR017948">
    <property type="entry name" value="TGFb_CS"/>
</dbReference>
<dbReference type="InterPro" id="IPR029034">
    <property type="entry name" value="Cystine-knot_cytokine"/>
</dbReference>
<dbReference type="InterPro" id="IPR015615">
    <property type="entry name" value="TGF-beta-rel"/>
</dbReference>
<dbReference type="FunFam" id="2.10.90.10:FF:000001">
    <property type="entry name" value="Bone morphogenetic protein 4"/>
    <property type="match status" value="1"/>
</dbReference>
<evidence type="ECO:0000256" key="5">
    <source>
        <dbReference type="ARBA" id="ARBA00023030"/>
    </source>
</evidence>
<dbReference type="GO" id="GO:0005125">
    <property type="term" value="F:cytokine activity"/>
    <property type="evidence" value="ECO:0007669"/>
    <property type="project" value="TreeGrafter"/>
</dbReference>
<sequence>MAARVCSVVFNILAISAVVSAKGLTLVQEGQKQTFAYSLEEIPTASFEEHFLDILELDEPPPLSTRRKRSNRVATFMKQLYDELEEDIERYDSNHLGVDGEWSSADRIISVSPKESRLSNGLIAVTFDRGDFPDTVPPELIAAQLRIFLPKDFSVAKVYILNNVTGALSLIDSTIATSQETTVWFNITQMVSNWMQGLSNPTLFIGVEDGTDTPLSKVEVESFVIASFMDERTHIPLLRTRTRRDVNSGPSISAPRDRKSVRTNPFMVAREDVEGCHVQNLYLNFADIGWREWVIAPEGYSTNFCAGACSSDSPMHSKMNATNHAIVQTLVHLLDPKRAEEAKCAPIQLSPTKILFIDNHGNVVMRRYQDMTVQECGCL</sequence>
<dbReference type="PANTHER" id="PTHR11848">
    <property type="entry name" value="TGF-BETA FAMILY"/>
    <property type="match status" value="1"/>
</dbReference>
<keyword evidence="5 8" id="KW-0339">Growth factor</keyword>
<evidence type="ECO:0000256" key="6">
    <source>
        <dbReference type="ARBA" id="ARBA00023157"/>
    </source>
</evidence>
<dbReference type="OrthoDB" id="5987191at2759"/>
<comment type="similarity">
    <text evidence="2 8">Belongs to the TGF-beta family.</text>
</comment>
<evidence type="ECO:0000256" key="8">
    <source>
        <dbReference type="RuleBase" id="RU000354"/>
    </source>
</evidence>
<dbReference type="PANTHER" id="PTHR11848:SF310">
    <property type="entry name" value="PROTEIN 60A-RELATED"/>
    <property type="match status" value="1"/>
</dbReference>
<keyword evidence="11" id="KW-1185">Reference proteome</keyword>
<dbReference type="Pfam" id="PF00019">
    <property type="entry name" value="TGF_beta"/>
    <property type="match status" value="1"/>
</dbReference>
<feature type="domain" description="TGF-beta family profile" evidence="10">
    <location>
        <begin position="256"/>
        <end position="379"/>
    </location>
</feature>
<dbReference type="SUPFAM" id="SSF57501">
    <property type="entry name" value="Cystine-knot cytokines"/>
    <property type="match status" value="1"/>
</dbReference>
<organism evidence="11 12">
    <name type="scientific">Haemonchus contortus</name>
    <name type="common">Barber pole worm</name>
    <dbReference type="NCBI Taxonomy" id="6289"/>
    <lineage>
        <taxon>Eukaryota</taxon>
        <taxon>Metazoa</taxon>
        <taxon>Ecdysozoa</taxon>
        <taxon>Nematoda</taxon>
        <taxon>Chromadorea</taxon>
        <taxon>Rhabditida</taxon>
        <taxon>Rhabditina</taxon>
        <taxon>Rhabditomorpha</taxon>
        <taxon>Strongyloidea</taxon>
        <taxon>Trichostrongylidae</taxon>
        <taxon>Haemonchus</taxon>
    </lineage>
</organism>
<dbReference type="AlphaFoldDB" id="A0A7I4YUJ4"/>
<feature type="signal peptide" evidence="9">
    <location>
        <begin position="1"/>
        <end position="21"/>
    </location>
</feature>
<evidence type="ECO:0000256" key="4">
    <source>
        <dbReference type="ARBA" id="ARBA00022729"/>
    </source>
</evidence>
<dbReference type="Gene3D" id="2.60.120.970">
    <property type="match status" value="1"/>
</dbReference>
<dbReference type="WBParaSite" id="HCON_00145580-00001">
    <property type="protein sequence ID" value="HCON_00145580-00001"/>
    <property type="gene ID" value="HCON_00145580"/>
</dbReference>
<dbReference type="Proteomes" id="UP000025227">
    <property type="component" value="Unplaced"/>
</dbReference>
<dbReference type="PROSITE" id="PS51362">
    <property type="entry name" value="TGF_BETA_2"/>
    <property type="match status" value="1"/>
</dbReference>